<accession>A0A0L9T5A7</accession>
<name>A0A0L9T5A7_PHAAN</name>
<dbReference type="Proteomes" id="UP000053144">
    <property type="component" value="Unassembled WGS sequence"/>
</dbReference>
<evidence type="ECO:0000313" key="2">
    <source>
        <dbReference type="EMBL" id="KOM25289.1"/>
    </source>
</evidence>
<organism evidence="2 3">
    <name type="scientific">Phaseolus angularis</name>
    <name type="common">Azuki bean</name>
    <name type="synonym">Vigna angularis</name>
    <dbReference type="NCBI Taxonomy" id="3914"/>
    <lineage>
        <taxon>Eukaryota</taxon>
        <taxon>Viridiplantae</taxon>
        <taxon>Streptophyta</taxon>
        <taxon>Embryophyta</taxon>
        <taxon>Tracheophyta</taxon>
        <taxon>Spermatophyta</taxon>
        <taxon>Magnoliopsida</taxon>
        <taxon>eudicotyledons</taxon>
        <taxon>Gunneridae</taxon>
        <taxon>Pentapetalae</taxon>
        <taxon>rosids</taxon>
        <taxon>fabids</taxon>
        <taxon>Fabales</taxon>
        <taxon>Fabaceae</taxon>
        <taxon>Papilionoideae</taxon>
        <taxon>50 kb inversion clade</taxon>
        <taxon>NPAAA clade</taxon>
        <taxon>indigoferoid/millettioid clade</taxon>
        <taxon>Phaseoleae</taxon>
        <taxon>Vigna</taxon>
    </lineage>
</organism>
<reference evidence="3" key="1">
    <citation type="journal article" date="2015" name="Proc. Natl. Acad. Sci. U.S.A.">
        <title>Genome sequencing of adzuki bean (Vigna angularis) provides insight into high starch and low fat accumulation and domestication.</title>
        <authorList>
            <person name="Yang K."/>
            <person name="Tian Z."/>
            <person name="Chen C."/>
            <person name="Luo L."/>
            <person name="Zhao B."/>
            <person name="Wang Z."/>
            <person name="Yu L."/>
            <person name="Li Y."/>
            <person name="Sun Y."/>
            <person name="Li W."/>
            <person name="Chen Y."/>
            <person name="Li Y."/>
            <person name="Zhang Y."/>
            <person name="Ai D."/>
            <person name="Zhao J."/>
            <person name="Shang C."/>
            <person name="Ma Y."/>
            <person name="Wu B."/>
            <person name="Wang M."/>
            <person name="Gao L."/>
            <person name="Sun D."/>
            <person name="Zhang P."/>
            <person name="Guo F."/>
            <person name="Wang W."/>
            <person name="Li Y."/>
            <person name="Wang J."/>
            <person name="Varshney R.K."/>
            <person name="Wang J."/>
            <person name="Ling H.Q."/>
            <person name="Wan P."/>
        </authorList>
    </citation>
    <scope>NUCLEOTIDE SEQUENCE</scope>
    <source>
        <strain evidence="3">cv. Jingnong 6</strain>
    </source>
</reference>
<feature type="compositionally biased region" description="Basic and acidic residues" evidence="1">
    <location>
        <begin position="1"/>
        <end position="18"/>
    </location>
</feature>
<protein>
    <submittedName>
        <fullName evidence="2">Uncharacterized protein</fullName>
    </submittedName>
</protein>
<proteinExistence type="predicted"/>
<gene>
    <name evidence="2" type="ORF">LR48_Vigan86s000800</name>
</gene>
<evidence type="ECO:0000313" key="3">
    <source>
        <dbReference type="Proteomes" id="UP000053144"/>
    </source>
</evidence>
<dbReference type="Gramene" id="KOM25289">
    <property type="protein sequence ID" value="KOM25289"/>
    <property type="gene ID" value="LR48_Vigan86s000800"/>
</dbReference>
<feature type="region of interest" description="Disordered" evidence="1">
    <location>
        <begin position="1"/>
        <end position="25"/>
    </location>
</feature>
<sequence>MDDHCKDRTDVQRQDNTMKNEGLQLDLSTTITSTRNAHYSSNQHQRQMKRIQNSTQELMHPGLGVHVHKNGQLKENELTGFRTLNCSVQVKAQDAGNTSTVPEW</sequence>
<evidence type="ECO:0000256" key="1">
    <source>
        <dbReference type="SAM" id="MobiDB-lite"/>
    </source>
</evidence>
<dbReference type="AlphaFoldDB" id="A0A0L9T5A7"/>
<dbReference type="EMBL" id="KQ258262">
    <property type="protein sequence ID" value="KOM25289.1"/>
    <property type="molecule type" value="Genomic_DNA"/>
</dbReference>